<proteinExistence type="inferred from homology"/>
<dbReference type="Pfam" id="PF06429">
    <property type="entry name" value="Flg_bbr_C"/>
    <property type="match status" value="1"/>
</dbReference>
<comment type="caution">
    <text evidence="11">The sequence shown here is derived from an EMBL/GenBank/DDBJ whole genome shotgun (WGS) entry which is preliminary data.</text>
</comment>
<evidence type="ECO:0000256" key="1">
    <source>
        <dbReference type="ARBA" id="ARBA00004365"/>
    </source>
</evidence>
<protein>
    <recommendedName>
        <fullName evidence="4">Flagellar hook-associated protein 1</fullName>
    </recommendedName>
</protein>
<feature type="domain" description="Flagellar hook-associated protein FlgK helical" evidence="10">
    <location>
        <begin position="94"/>
        <end position="324"/>
    </location>
</feature>
<dbReference type="OrthoDB" id="9802553at2"/>
<dbReference type="InterPro" id="IPR049119">
    <property type="entry name" value="FlgK_D2-like"/>
</dbReference>
<evidence type="ECO:0000256" key="5">
    <source>
        <dbReference type="ARBA" id="ARBA00022525"/>
    </source>
</evidence>
<feature type="domain" description="Flagellar hook-associated protein 1 D2-like" evidence="9">
    <location>
        <begin position="340"/>
        <end position="421"/>
    </location>
</feature>
<dbReference type="GO" id="GO:0009424">
    <property type="term" value="C:bacterial-type flagellum hook"/>
    <property type="evidence" value="ECO:0007669"/>
    <property type="project" value="InterPro"/>
</dbReference>
<evidence type="ECO:0000259" key="9">
    <source>
        <dbReference type="Pfam" id="PF21158"/>
    </source>
</evidence>
<name>A0A5R8ZAR8_9PSED</name>
<dbReference type="SUPFAM" id="SSF64518">
    <property type="entry name" value="Phase 1 flagellin"/>
    <property type="match status" value="2"/>
</dbReference>
<dbReference type="PROSITE" id="PS00588">
    <property type="entry name" value="FLAGELLA_BB_ROD"/>
    <property type="match status" value="1"/>
</dbReference>
<dbReference type="EMBL" id="VAUO01000002">
    <property type="protein sequence ID" value="TLP62872.1"/>
    <property type="molecule type" value="Genomic_DNA"/>
</dbReference>
<dbReference type="Pfam" id="PF22638">
    <property type="entry name" value="FlgK_D1"/>
    <property type="match status" value="1"/>
</dbReference>
<feature type="domain" description="Flagellar basal body rod protein N-terminal" evidence="7">
    <location>
        <begin position="5"/>
        <end position="32"/>
    </location>
</feature>
<sequence length="684" mass="71213">MASLLNIGMSGLGAAQSGLYTLGSNIANADVESYSRQQVVQKTKGGQQVGQVFIGTGTTLADVRRVYNAYLESQLRTTTSLSSDATSYLNQITPLDTALSSADTGITAALQSFFSALQDASAKPTEDASRQLLLTSAQSLAKRFNTLSSQLNQQNSNINSNMASLASQVNNLTATIADLNAQISKVGAITGQPNDLLDQRDGAVRQLSSLIGADVVEQKNGNYDIYLKNGQALVLGNTTQTIGVAASATDPTRMSLILNRGSTQMDITNSTTGGELGGLIRYRKETLDPALNELGRVALVVADAINRQLGQGIDKNGEFGASLFADINSAKSIANRSVAKTGNSAGSGNLDVTIKDTGKLSTSDYQVTFTSATGYTVRKLPEGTDMGSYDLSDDPAPVIDGFSLSLNGGGMSAGDSFKITPTRNEAASINATLTDPKRLAMAAPLTAVSGSGNKGTGSITQPTLTSLVDIYDATQKADLQTGLKYSTPVKLVFGDDTASPQAYTLFDAQGNNIGSGTIVPGQDNALQLSVPMVDASGNPIYEADGVTQKTFGFEMNVAGVPKTGDSFTVSLTASGSADNRNAQSVLDLQTKPTVEVNADGKGISFTDAYAKLVSNVGGKTGQAQMDSDATTALKKSALDARDNLSGVSVDEETGNLIKFQQYYTASSQIIKAAQETFATLINSL</sequence>
<evidence type="ECO:0000259" key="7">
    <source>
        <dbReference type="Pfam" id="PF00460"/>
    </source>
</evidence>
<dbReference type="InterPro" id="IPR010930">
    <property type="entry name" value="Flg_bb/hook_C_dom"/>
</dbReference>
<dbReference type="InterPro" id="IPR019776">
    <property type="entry name" value="Flagellar_basal_body_rod_CS"/>
</dbReference>
<comment type="similarity">
    <text evidence="3">Belongs to the flagella basal body rod proteins family.</text>
</comment>
<evidence type="ECO:0000256" key="2">
    <source>
        <dbReference type="ARBA" id="ARBA00004613"/>
    </source>
</evidence>
<dbReference type="Pfam" id="PF21158">
    <property type="entry name" value="flgK_1st_1"/>
    <property type="match status" value="1"/>
</dbReference>
<dbReference type="GO" id="GO:0005198">
    <property type="term" value="F:structural molecule activity"/>
    <property type="evidence" value="ECO:0007669"/>
    <property type="project" value="InterPro"/>
</dbReference>
<dbReference type="Pfam" id="PF00460">
    <property type="entry name" value="Flg_bb_rod"/>
    <property type="match status" value="1"/>
</dbReference>
<dbReference type="Proteomes" id="UP000309819">
    <property type="component" value="Unassembled WGS sequence"/>
</dbReference>
<keyword evidence="11" id="KW-0282">Flagellum</keyword>
<dbReference type="PANTHER" id="PTHR30033">
    <property type="entry name" value="FLAGELLAR HOOK-ASSOCIATED PROTEIN 1"/>
    <property type="match status" value="1"/>
</dbReference>
<dbReference type="PANTHER" id="PTHR30033:SF1">
    <property type="entry name" value="FLAGELLAR HOOK-ASSOCIATED PROTEIN 1"/>
    <property type="match status" value="1"/>
</dbReference>
<dbReference type="NCBIfam" id="TIGR02492">
    <property type="entry name" value="flgK_ends"/>
    <property type="match status" value="1"/>
</dbReference>
<comment type="subcellular location">
    <subcellularLocation>
        <location evidence="1">Bacterial flagellum</location>
    </subcellularLocation>
    <subcellularLocation>
        <location evidence="2">Secreted</location>
    </subcellularLocation>
</comment>
<dbReference type="GO" id="GO:0005576">
    <property type="term" value="C:extracellular region"/>
    <property type="evidence" value="ECO:0007669"/>
    <property type="project" value="UniProtKB-SubCell"/>
</dbReference>
<evidence type="ECO:0000256" key="6">
    <source>
        <dbReference type="ARBA" id="ARBA00023143"/>
    </source>
</evidence>
<evidence type="ECO:0000259" key="10">
    <source>
        <dbReference type="Pfam" id="PF22638"/>
    </source>
</evidence>
<dbReference type="InterPro" id="IPR053927">
    <property type="entry name" value="FlgK_helical"/>
</dbReference>
<keyword evidence="11" id="KW-0969">Cilium</keyword>
<dbReference type="InterPro" id="IPR001444">
    <property type="entry name" value="Flag_bb_rod_N"/>
</dbReference>
<organism evidence="11 12">
    <name type="scientific">Pseudomonas mosselii</name>
    <dbReference type="NCBI Taxonomy" id="78327"/>
    <lineage>
        <taxon>Bacteria</taxon>
        <taxon>Pseudomonadati</taxon>
        <taxon>Pseudomonadota</taxon>
        <taxon>Gammaproteobacteria</taxon>
        <taxon>Pseudomonadales</taxon>
        <taxon>Pseudomonadaceae</taxon>
        <taxon>Pseudomonas</taxon>
    </lineage>
</organism>
<dbReference type="GO" id="GO:0044780">
    <property type="term" value="P:bacterial-type flagellum assembly"/>
    <property type="evidence" value="ECO:0007669"/>
    <property type="project" value="InterPro"/>
</dbReference>
<accession>A0A5R8ZAR8</accession>
<keyword evidence="12" id="KW-1185">Reference proteome</keyword>
<evidence type="ECO:0000313" key="12">
    <source>
        <dbReference type="Proteomes" id="UP000309819"/>
    </source>
</evidence>
<evidence type="ECO:0000313" key="11">
    <source>
        <dbReference type="EMBL" id="TLP62872.1"/>
    </source>
</evidence>
<keyword evidence="11" id="KW-0966">Cell projection</keyword>
<dbReference type="AlphaFoldDB" id="A0A5R8ZAR8"/>
<evidence type="ECO:0000259" key="8">
    <source>
        <dbReference type="Pfam" id="PF06429"/>
    </source>
</evidence>
<reference evidence="11 12" key="1">
    <citation type="submission" date="2019-05" db="EMBL/GenBank/DDBJ databases">
        <title>Pseudomonas sp. SC006 isolated from lettuce that can produce HBGAs.</title>
        <authorList>
            <person name="Wang D."/>
            <person name="Liao N."/>
            <person name="Liu D."/>
            <person name="Zhang Z."/>
            <person name="Zou S."/>
        </authorList>
    </citation>
    <scope>NUCLEOTIDE SEQUENCE [LARGE SCALE GENOMIC DNA]</scope>
    <source>
        <strain evidence="11 12">SC006</strain>
    </source>
</reference>
<feature type="domain" description="Flagellar basal-body/hook protein C-terminal" evidence="8">
    <location>
        <begin position="645"/>
        <end position="682"/>
    </location>
</feature>
<dbReference type="PRINTS" id="PR01005">
    <property type="entry name" value="FLGHOOKAP1"/>
</dbReference>
<gene>
    <name evidence="11" type="primary">flgK</name>
    <name evidence="11" type="ORF">FEM01_05065</name>
</gene>
<dbReference type="RefSeq" id="WP_138218214.1">
    <property type="nucleotide sequence ID" value="NZ_VAUO01000002.1"/>
</dbReference>
<evidence type="ECO:0000256" key="4">
    <source>
        <dbReference type="ARBA" id="ARBA00016244"/>
    </source>
</evidence>
<dbReference type="InterPro" id="IPR002371">
    <property type="entry name" value="FlgK"/>
</dbReference>
<keyword evidence="5" id="KW-0964">Secreted</keyword>
<keyword evidence="6" id="KW-0975">Bacterial flagellum</keyword>
<evidence type="ECO:0000256" key="3">
    <source>
        <dbReference type="ARBA" id="ARBA00009677"/>
    </source>
</evidence>